<dbReference type="Pfam" id="PF14561">
    <property type="entry name" value="TPR_20"/>
    <property type="match status" value="1"/>
</dbReference>
<dbReference type="CDD" id="cd02956">
    <property type="entry name" value="ybbN"/>
    <property type="match status" value="1"/>
</dbReference>
<name>A0ABQ3X5R9_9ACTN</name>
<protein>
    <submittedName>
        <fullName evidence="8">Co-chaperone YbbN</fullName>
    </submittedName>
</protein>
<dbReference type="InterPro" id="IPR036249">
    <property type="entry name" value="Thioredoxin-like_sf"/>
</dbReference>
<keyword evidence="2" id="KW-0813">Transport</keyword>
<reference evidence="8 9" key="1">
    <citation type="submission" date="2021-01" db="EMBL/GenBank/DDBJ databases">
        <title>Whole genome shotgun sequence of Actinoplanes couchii NBRC 106145.</title>
        <authorList>
            <person name="Komaki H."/>
            <person name="Tamura T."/>
        </authorList>
    </citation>
    <scope>NUCLEOTIDE SEQUENCE [LARGE SCALE GENOMIC DNA]</scope>
    <source>
        <strain evidence="8 9">NBRC 106145</strain>
    </source>
</reference>
<dbReference type="EMBL" id="BOMG01000035">
    <property type="protein sequence ID" value="GID53858.1"/>
    <property type="molecule type" value="Genomic_DNA"/>
</dbReference>
<feature type="region of interest" description="Disordered" evidence="6">
    <location>
        <begin position="1"/>
        <end position="50"/>
    </location>
</feature>
<dbReference type="Proteomes" id="UP000612282">
    <property type="component" value="Unassembled WGS sequence"/>
</dbReference>
<comment type="caution">
    <text evidence="8">The sequence shown here is derived from an EMBL/GenBank/DDBJ whole genome shotgun (WGS) entry which is preliminary data.</text>
</comment>
<evidence type="ECO:0000256" key="2">
    <source>
        <dbReference type="ARBA" id="ARBA00022448"/>
    </source>
</evidence>
<feature type="domain" description="Thioredoxin" evidence="7">
    <location>
        <begin position="21"/>
        <end position="162"/>
    </location>
</feature>
<sequence>MSDPRTTPSIFTRGAVDLSALRPSPPARPAAPSRPAAPAGETPGAVPGIPGVAPETIIEVTDAEFQSVLERSVETPILLDFWADWCEPCKQLSPVLERLAGEYAGAWILGKVNVDVSPRLAQAFRVQGIPQVTALIGGQPVEGFSGVLPETQIRQYIDAVLKAAGVSVAAPEDPRLDAADDALMTGDLDAAEAAYRKILAEAPADAAAESGLAQVELYRRIAGVDPATALAKAETSPDDVEAQRLAADIEVLSGQADLAYARLVALVKKTFGDDRDAVRKHLLSLFAVAGPDDPAVAGARRALASALF</sequence>
<comment type="similarity">
    <text evidence="1">Belongs to the thioredoxin family.</text>
</comment>
<feature type="compositionally biased region" description="Low complexity" evidence="6">
    <location>
        <begin position="30"/>
        <end position="50"/>
    </location>
</feature>
<proteinExistence type="inferred from homology"/>
<keyword evidence="3" id="KW-0249">Electron transport</keyword>
<evidence type="ECO:0000313" key="9">
    <source>
        <dbReference type="Proteomes" id="UP000612282"/>
    </source>
</evidence>
<accession>A0ABQ3X5R9</accession>
<dbReference type="InterPro" id="IPR011990">
    <property type="entry name" value="TPR-like_helical_dom_sf"/>
</dbReference>
<evidence type="ECO:0000256" key="6">
    <source>
        <dbReference type="SAM" id="MobiDB-lite"/>
    </source>
</evidence>
<dbReference type="SUPFAM" id="SSF52833">
    <property type="entry name" value="Thioredoxin-like"/>
    <property type="match status" value="1"/>
</dbReference>
<dbReference type="Gene3D" id="3.40.30.10">
    <property type="entry name" value="Glutaredoxin"/>
    <property type="match status" value="1"/>
</dbReference>
<feature type="compositionally biased region" description="Polar residues" evidence="6">
    <location>
        <begin position="1"/>
        <end position="10"/>
    </location>
</feature>
<dbReference type="PANTHER" id="PTHR45663">
    <property type="entry name" value="GEO12009P1"/>
    <property type="match status" value="1"/>
</dbReference>
<dbReference type="InterPro" id="IPR013766">
    <property type="entry name" value="Thioredoxin_domain"/>
</dbReference>
<dbReference type="InterPro" id="IPR017937">
    <property type="entry name" value="Thioredoxin_CS"/>
</dbReference>
<evidence type="ECO:0000256" key="3">
    <source>
        <dbReference type="ARBA" id="ARBA00022982"/>
    </source>
</evidence>
<keyword evidence="9" id="KW-1185">Reference proteome</keyword>
<dbReference type="Gene3D" id="1.25.40.10">
    <property type="entry name" value="Tetratricopeptide repeat domain"/>
    <property type="match status" value="1"/>
</dbReference>
<dbReference type="RefSeq" id="WP_203794977.1">
    <property type="nucleotide sequence ID" value="NZ_BAAAQE010000088.1"/>
</dbReference>
<keyword evidence="5" id="KW-0676">Redox-active center</keyword>
<dbReference type="PROSITE" id="PS00194">
    <property type="entry name" value="THIOREDOXIN_1"/>
    <property type="match status" value="1"/>
</dbReference>
<evidence type="ECO:0000259" key="7">
    <source>
        <dbReference type="PROSITE" id="PS51352"/>
    </source>
</evidence>
<organism evidence="8 9">
    <name type="scientific">Actinoplanes couchii</name>
    <dbReference type="NCBI Taxonomy" id="403638"/>
    <lineage>
        <taxon>Bacteria</taxon>
        <taxon>Bacillati</taxon>
        <taxon>Actinomycetota</taxon>
        <taxon>Actinomycetes</taxon>
        <taxon>Micromonosporales</taxon>
        <taxon>Micromonosporaceae</taxon>
        <taxon>Actinoplanes</taxon>
    </lineage>
</organism>
<evidence type="ECO:0000313" key="8">
    <source>
        <dbReference type="EMBL" id="GID53858.1"/>
    </source>
</evidence>
<dbReference type="Pfam" id="PF00085">
    <property type="entry name" value="Thioredoxin"/>
    <property type="match status" value="1"/>
</dbReference>
<dbReference type="PANTHER" id="PTHR45663:SF11">
    <property type="entry name" value="GEO12009P1"/>
    <property type="match status" value="1"/>
</dbReference>
<gene>
    <name evidence="8" type="ORF">Aco03nite_022620</name>
</gene>
<dbReference type="PROSITE" id="PS51352">
    <property type="entry name" value="THIOREDOXIN_2"/>
    <property type="match status" value="1"/>
</dbReference>
<evidence type="ECO:0000256" key="1">
    <source>
        <dbReference type="ARBA" id="ARBA00008987"/>
    </source>
</evidence>
<evidence type="ECO:0000256" key="5">
    <source>
        <dbReference type="ARBA" id="ARBA00023284"/>
    </source>
</evidence>
<evidence type="ECO:0000256" key="4">
    <source>
        <dbReference type="ARBA" id="ARBA00023157"/>
    </source>
</evidence>
<keyword evidence="4" id="KW-1015">Disulfide bond</keyword>